<dbReference type="Proteomes" id="UP000198393">
    <property type="component" value="Unassembled WGS sequence"/>
</dbReference>
<gene>
    <name evidence="3" type="ORF">SAMN05421640_2755</name>
</gene>
<protein>
    <submittedName>
        <fullName evidence="3">Por secretion system C-terminal sorting domain-containing protein</fullName>
    </submittedName>
</protein>
<dbReference type="InterPro" id="IPR026444">
    <property type="entry name" value="Secre_tail"/>
</dbReference>
<organism evidence="3 4">
    <name type="scientific">Ekhidna lutea</name>
    <dbReference type="NCBI Taxonomy" id="447679"/>
    <lineage>
        <taxon>Bacteria</taxon>
        <taxon>Pseudomonadati</taxon>
        <taxon>Bacteroidota</taxon>
        <taxon>Cytophagia</taxon>
        <taxon>Cytophagales</taxon>
        <taxon>Reichenbachiellaceae</taxon>
        <taxon>Ekhidna</taxon>
    </lineage>
</organism>
<name>A0A239KNB2_EKHLU</name>
<proteinExistence type="predicted"/>
<feature type="signal peptide" evidence="1">
    <location>
        <begin position="1"/>
        <end position="21"/>
    </location>
</feature>
<dbReference type="Pfam" id="PF18962">
    <property type="entry name" value="Por_Secre_tail"/>
    <property type="match status" value="1"/>
</dbReference>
<feature type="domain" description="PKD" evidence="2">
    <location>
        <begin position="947"/>
        <end position="1002"/>
    </location>
</feature>
<feature type="domain" description="PKD" evidence="2">
    <location>
        <begin position="1020"/>
        <end position="1088"/>
    </location>
</feature>
<feature type="domain" description="PKD" evidence="2">
    <location>
        <begin position="418"/>
        <end position="500"/>
    </location>
</feature>
<feature type="domain" description="PKD" evidence="2">
    <location>
        <begin position="772"/>
        <end position="844"/>
    </location>
</feature>
<dbReference type="AlphaFoldDB" id="A0A239KNB2"/>
<dbReference type="SMART" id="SM00089">
    <property type="entry name" value="PKD"/>
    <property type="match status" value="9"/>
</dbReference>
<dbReference type="Gene3D" id="2.60.40.10">
    <property type="entry name" value="Immunoglobulins"/>
    <property type="match status" value="10"/>
</dbReference>
<sequence>MKRIVYSILFLLSFSWGFAQADIVAAEYFIDEDPGLGMGTPFPVSITQGQSIDLNFTIATSSMGLTNGVHVLGIRIQDENGDWSLHERRLFYIQPNSSVSNPPPADINTVEYFIDEDPGVGNGITLSGSGPTIDVNDIVDIAALSDGFHIIGVRARNTDFLWGFAEVRAFYIQDLDALTPADPAEISAVEYFIDEDPGQGNGTDIPVTQSLSIDITEALSIAAIENGFHTVSVRAKNTDEQWGMAETRVFFIQEINNTTNEISPIAAMEYFIDEDPGTGNGIPIDITSGTLIDITSIQLELVDSYPIGTHTMTIRAQDANGRWGFGETREFMIDGDCPIANFDILAACVGETISLTDQSTGILGDASYKWYADGVEISTFEGDISHIFDSPGLHTFSLAIQNGAVCTDSTGQEITVKPEPFVTFSAEPVIVGSETIFEVEQFNVDTAATWSWDFETDGVIDATTKENTTFTFPAIGDYTTTLTVSDGAGCETTFSKVIKVISDGSDPTANFSTDASCVGIVATFQNTSINMPIGSTFEWDFDEDGVADATTEDATYTFASIDTFEVSLTVTTPDTEVFTESKEIIISSAPTADFNAILACAGETINLVDQSSGLTNDSSYVWYADGEEISTTIGDVTHAFNTSGLHTISLVVQNGTCADSVGLEVDIKPQPFVAFSAEPVIVGSTTVYEVELLNVESDASWSWDFETDGVIDATTEENTTFTFPAIGEYNTTLTISNGEGCETTFSKLIKVLSDGNDPEVDFTTDASCLGIEASFQNLSTNIPGGSTYEWDFDGDGTVDATSEDALYTYSTEGTYQVSLTITTPDTEVLTETKEVDIDAAPTADFDVLLACVGEEINLIDLSSGLASDASYKWYADGNKISTDAGDITHVFNSSGLHTFALVVQNGACADSTGVEVEIKPEPFVVFSAESVVVGSPTIFDVELFNVDSTASWSWDFESDGVIDATTKEETTFTFPTAGEYTTTLTISDNQGCETTFSKIVEVLESGSGPSVDFTTDASCVGIEANFQNTSLNIPDASTHEWDFDGDDVTDATTENALFTYSTSGTYQVSLTITTPDAEVLQESKEVQVDSSPIVDFDFTYETDLFESANVSFINLSEGSGVDFLWDFASEGTSTAISPDFSFEDYEGKTYTICLTATNQCPEVMVCKDVVFTITGLELLKSFGISLYPNPSNGHVNLDFGMANDDNYQVEIMDLTGKIFYDRSLNNTSEKLFELPRLQSGTYLVIVRSESFTAQEKLIIR</sequence>
<dbReference type="InterPro" id="IPR035986">
    <property type="entry name" value="PKD_dom_sf"/>
</dbReference>
<evidence type="ECO:0000259" key="2">
    <source>
        <dbReference type="PROSITE" id="PS50093"/>
    </source>
</evidence>
<dbReference type="CDD" id="cd00146">
    <property type="entry name" value="PKD"/>
    <property type="match status" value="9"/>
</dbReference>
<evidence type="ECO:0000313" key="3">
    <source>
        <dbReference type="EMBL" id="SNT19049.1"/>
    </source>
</evidence>
<evidence type="ECO:0000313" key="4">
    <source>
        <dbReference type="Proteomes" id="UP000198393"/>
    </source>
</evidence>
<dbReference type="Pfam" id="PF00801">
    <property type="entry name" value="PKD"/>
    <property type="match status" value="1"/>
</dbReference>
<dbReference type="NCBIfam" id="TIGR04183">
    <property type="entry name" value="Por_Secre_tail"/>
    <property type="match status" value="1"/>
</dbReference>
<dbReference type="PROSITE" id="PS50093">
    <property type="entry name" value="PKD"/>
    <property type="match status" value="6"/>
</dbReference>
<feature type="chain" id="PRO_5012941228" evidence="1">
    <location>
        <begin position="22"/>
        <end position="1260"/>
    </location>
</feature>
<feature type="domain" description="PKD" evidence="2">
    <location>
        <begin position="697"/>
        <end position="751"/>
    </location>
</feature>
<keyword evidence="4" id="KW-1185">Reference proteome</keyword>
<dbReference type="Pfam" id="PF18911">
    <property type="entry name" value="PKD_4"/>
    <property type="match status" value="4"/>
</dbReference>
<dbReference type="EMBL" id="FZPD01000004">
    <property type="protein sequence ID" value="SNT19049.1"/>
    <property type="molecule type" value="Genomic_DNA"/>
</dbReference>
<reference evidence="3 4" key="1">
    <citation type="submission" date="2017-06" db="EMBL/GenBank/DDBJ databases">
        <authorList>
            <person name="Kim H.J."/>
            <person name="Triplett B.A."/>
        </authorList>
    </citation>
    <scope>NUCLEOTIDE SEQUENCE [LARGE SCALE GENOMIC DNA]</scope>
    <source>
        <strain evidence="3 4">DSM 19307</strain>
    </source>
</reference>
<dbReference type="RefSeq" id="WP_089357437.1">
    <property type="nucleotide sequence ID" value="NZ_FZPD01000004.1"/>
</dbReference>
<keyword evidence="1" id="KW-0732">Signal</keyword>
<evidence type="ECO:0000256" key="1">
    <source>
        <dbReference type="SAM" id="SignalP"/>
    </source>
</evidence>
<dbReference type="InterPro" id="IPR022409">
    <property type="entry name" value="PKD/Chitinase_dom"/>
</dbReference>
<dbReference type="InterPro" id="IPR013783">
    <property type="entry name" value="Ig-like_fold"/>
</dbReference>
<accession>A0A239KNB2</accession>
<dbReference type="InterPro" id="IPR000601">
    <property type="entry name" value="PKD_dom"/>
</dbReference>
<dbReference type="OrthoDB" id="1081439at2"/>
<feature type="domain" description="PKD" evidence="2">
    <location>
        <begin position="523"/>
        <end position="593"/>
    </location>
</feature>
<dbReference type="SUPFAM" id="SSF49299">
    <property type="entry name" value="PKD domain"/>
    <property type="match status" value="10"/>
</dbReference>